<gene>
    <name evidence="3" type="primary">LOC116950253</name>
</gene>
<name>A0AAJ7TW54_PETMA</name>
<dbReference type="AlphaFoldDB" id="A0AAJ7TW54"/>
<feature type="region of interest" description="Disordered" evidence="1">
    <location>
        <begin position="288"/>
        <end position="323"/>
    </location>
</feature>
<sequence>MHTGTSRAFATPDPGMSSSRPEGPCGGMLGGAQDEKLGGVMGDETDGHDGDTDDDERQGGGDEDSDHDSISHVVLGTKRKRAPPLHSSSSSDTEHNLFITQLPVSRKRASPHELGEGSSSASHEEGVCGTGDADGASTEEEAPPKKLKRQEEELHHRYQNKSRTAKGPKQCGPRPSSPKARRLPPPLIEQYQGAAVWGLLACSKQLKQQHWSKYIQQICNVPRARTLSESEDNIFLANSFEALVEDMDENVGEEMCGEGGVDGTDRVEIRVVDPNSFILNVVSDAKPALSTKSQAKTVTASQTGRAKPNKKRKRPREKRKQKT</sequence>
<protein>
    <submittedName>
        <fullName evidence="3">Uncharacterized protein LOC116950253 isoform X2</fullName>
    </submittedName>
</protein>
<dbReference type="RefSeq" id="XP_032823803.1">
    <property type="nucleotide sequence ID" value="XM_032967912.1"/>
</dbReference>
<organism evidence="2 3">
    <name type="scientific">Petromyzon marinus</name>
    <name type="common">Sea lamprey</name>
    <dbReference type="NCBI Taxonomy" id="7757"/>
    <lineage>
        <taxon>Eukaryota</taxon>
        <taxon>Metazoa</taxon>
        <taxon>Chordata</taxon>
        <taxon>Craniata</taxon>
        <taxon>Vertebrata</taxon>
        <taxon>Cyclostomata</taxon>
        <taxon>Hyperoartia</taxon>
        <taxon>Petromyzontiformes</taxon>
        <taxon>Petromyzontidae</taxon>
        <taxon>Petromyzon</taxon>
    </lineage>
</organism>
<proteinExistence type="predicted"/>
<feature type="compositionally biased region" description="Basic residues" evidence="1">
    <location>
        <begin position="307"/>
        <end position="323"/>
    </location>
</feature>
<keyword evidence="2" id="KW-1185">Reference proteome</keyword>
<evidence type="ECO:0000313" key="2">
    <source>
        <dbReference type="Proteomes" id="UP001318040"/>
    </source>
</evidence>
<feature type="compositionally biased region" description="Acidic residues" evidence="1">
    <location>
        <begin position="51"/>
        <end position="66"/>
    </location>
</feature>
<accession>A0AAJ7TW54</accession>
<evidence type="ECO:0000256" key="1">
    <source>
        <dbReference type="SAM" id="MobiDB-lite"/>
    </source>
</evidence>
<reference evidence="3" key="1">
    <citation type="submission" date="2025-08" db="UniProtKB">
        <authorList>
            <consortium name="RefSeq"/>
        </authorList>
    </citation>
    <scope>IDENTIFICATION</scope>
    <source>
        <tissue evidence="3">Sperm</tissue>
    </source>
</reference>
<feature type="compositionally biased region" description="Polar residues" evidence="1">
    <location>
        <begin position="290"/>
        <end position="304"/>
    </location>
</feature>
<evidence type="ECO:0000313" key="3">
    <source>
        <dbReference type="RefSeq" id="XP_032823803.1"/>
    </source>
</evidence>
<feature type="compositionally biased region" description="Basic residues" evidence="1">
    <location>
        <begin position="157"/>
        <end position="166"/>
    </location>
</feature>
<feature type="region of interest" description="Disordered" evidence="1">
    <location>
        <begin position="1"/>
        <end position="184"/>
    </location>
</feature>
<dbReference type="Proteomes" id="UP001318040">
    <property type="component" value="Chromosome 38"/>
</dbReference>